<protein>
    <recommendedName>
        <fullName evidence="8">Pentacotripeptide-repeat region of PRORP domain-containing protein</fullName>
    </recommendedName>
</protein>
<feature type="repeat" description="PPR" evidence="5">
    <location>
        <begin position="376"/>
        <end position="410"/>
    </location>
</feature>
<comment type="function">
    <text evidence="3">Regulates mitochondrial small subunit maturation by controlling 15S rRNA 5'-end processing. Localizes to the 5' precursor of the 15S rRNA in a position that is subsequently occupied by mS47 in the mature yeast mtSSU. Uses structure and sequence-specific RNA recognition, binding to a single-stranded region of the precursor and specifically recognizing bases -6 to -1. The exchange of Ccm1 for mS47 is coupled to the irreversible removal of precursor rRNA that is accompanied by conformational changes of the mitoribosomal proteins uS5m and mS26. These conformational changes signal completion of 5'-end rRNA processing through protection of the mature 5'-end of the 15S rRNA and stabilization of mS47. The removal of the 5' precursor together with the dissociation of Ccm1 may be catalyzed by the 5'-3' exoribonuclease Pet127. Involved in the specific removal of group I introns in mitochondrial encoded transcripts.</text>
</comment>
<dbReference type="InterPro" id="IPR002885">
    <property type="entry name" value="PPR_rpt"/>
</dbReference>
<gene>
    <name evidence="6" type="ORF">DL89DRAFT_149910</name>
</gene>
<keyword evidence="7" id="KW-1185">Reference proteome</keyword>
<dbReference type="PANTHER" id="PTHR47447">
    <property type="entry name" value="OS03G0856100 PROTEIN"/>
    <property type="match status" value="1"/>
</dbReference>
<dbReference type="PANTHER" id="PTHR47447:SF17">
    <property type="entry name" value="OS12G0638900 PROTEIN"/>
    <property type="match status" value="1"/>
</dbReference>
<evidence type="ECO:0000313" key="7">
    <source>
        <dbReference type="Proteomes" id="UP000193922"/>
    </source>
</evidence>
<dbReference type="InterPro" id="IPR011990">
    <property type="entry name" value="TPR-like_helical_dom_sf"/>
</dbReference>
<proteinExistence type="inferred from homology"/>
<evidence type="ECO:0000256" key="2">
    <source>
        <dbReference type="ARBA" id="ARBA00022737"/>
    </source>
</evidence>
<dbReference type="PROSITE" id="PS51375">
    <property type="entry name" value="PPR"/>
    <property type="match status" value="2"/>
</dbReference>
<evidence type="ECO:0000256" key="4">
    <source>
        <dbReference type="ARBA" id="ARBA00044511"/>
    </source>
</evidence>
<dbReference type="AlphaFoldDB" id="A0A1Y1W8V6"/>
<dbReference type="GeneID" id="63800173"/>
<reference evidence="6 7" key="1">
    <citation type="submission" date="2016-07" db="EMBL/GenBank/DDBJ databases">
        <title>Pervasive Adenine N6-methylation of Active Genes in Fungi.</title>
        <authorList>
            <consortium name="DOE Joint Genome Institute"/>
            <person name="Mondo S.J."/>
            <person name="Dannebaum R.O."/>
            <person name="Kuo R.C."/>
            <person name="Labutti K."/>
            <person name="Haridas S."/>
            <person name="Kuo A."/>
            <person name="Salamov A."/>
            <person name="Ahrendt S.R."/>
            <person name="Lipzen A."/>
            <person name="Sullivan W."/>
            <person name="Andreopoulos W.B."/>
            <person name="Clum A."/>
            <person name="Lindquist E."/>
            <person name="Daum C."/>
            <person name="Ramamoorthy G.K."/>
            <person name="Gryganskyi A."/>
            <person name="Culley D."/>
            <person name="Magnuson J.K."/>
            <person name="James T.Y."/>
            <person name="O'Malley M.A."/>
            <person name="Stajich J.E."/>
            <person name="Spatafora J.W."/>
            <person name="Visel A."/>
            <person name="Grigoriev I.V."/>
        </authorList>
    </citation>
    <scope>NUCLEOTIDE SEQUENCE [LARGE SCALE GENOMIC DNA]</scope>
    <source>
        <strain evidence="6 7">ATCC 12442</strain>
    </source>
</reference>
<dbReference type="RefSeq" id="XP_040743598.1">
    <property type="nucleotide sequence ID" value="XM_040883525.1"/>
</dbReference>
<dbReference type="Pfam" id="PF13041">
    <property type="entry name" value="PPR_2"/>
    <property type="match status" value="1"/>
</dbReference>
<evidence type="ECO:0000256" key="3">
    <source>
        <dbReference type="ARBA" id="ARBA00044493"/>
    </source>
</evidence>
<dbReference type="EMBL" id="MCFD01000006">
    <property type="protein sequence ID" value="ORX69960.1"/>
    <property type="molecule type" value="Genomic_DNA"/>
</dbReference>
<comment type="caution">
    <text evidence="6">The sequence shown here is derived from an EMBL/GenBank/DDBJ whole genome shotgun (WGS) entry which is preliminary data.</text>
</comment>
<dbReference type="SUPFAM" id="SSF48452">
    <property type="entry name" value="TPR-like"/>
    <property type="match status" value="1"/>
</dbReference>
<evidence type="ECO:0008006" key="8">
    <source>
        <dbReference type="Google" id="ProtNLM"/>
    </source>
</evidence>
<evidence type="ECO:0000256" key="5">
    <source>
        <dbReference type="PROSITE-ProRule" id="PRU00708"/>
    </source>
</evidence>
<sequence length="1236" mass="138726">MAKIAVSGLNLRLRLFFAQFLFVILKFNPGSTFSRPPSSPTLQTIRGRAGSLLLRIVLTRNSGMPLATPWQHVRRQLPKAVFRARPARYSTGYRQTGEGRLLDSMRSLAQSGSPIQREALWGLYRRIAGDNSTGRSALSPTTARMLIELMVQDKDTTRALQRLSEILGNIDRHRSLTEDEVAMVQRICASLDLRHHHTPLDQSPVFADTAAHIGPTQQPQLVSLIEGIRDAATPDLAKLRLQLLTKADPMATWKTYRALVDGDRLEDITKTDMTRVVDMCGSMGTIFGIQCLKQVERDLETYPALFHTPHAVLISTYALLGSIADSQRCYVDALGSEMYPNKAPIDWSMCYALFRGSRQREGREIFNQLVSRGEATPRMYSILLAEYTLMRNPARAFELFQDMRTRHIKPEYRAFCTLATACVMSAETNAPMVLSDVTADMKSWGYTPGMDFFICMLRGYHESGQDSMFDGLLSRLRLLSLQPDNELRKVLLLNAMRRRDTDRVAVLSRAAKDSADLVPHIVRALCHVGEQGRVTEIVDFAGFPATNSLENAKLEAAMYSPTVAGNPEVLINYVEDMVKQGFTPSFRLFRDIVRHIWLHSGRDKAIQVYEQFSAMGMPRSIDMLSTATQLYISSSKPGRAMPVFMELIEWLSQSDLSMVSIDDKTLRRMMRLVILQSGIRVAHEVFDRLAKLPIKRAQLPYSTLIEFYVNHQQADRSRALISHVVQNNIPLTTVAINLYCRYLAQESTVTDLANFLRYLSRTHTLDQIADDVAEKFFSRCAMERSMADFEWVTRALVKIRRPLGMWKRVLNSLGEHDVQTMCRMVQVVGDCSEDPNKMMMVLLMSVKESPWRAAVADQALTVLYDQRVRVRKRVCEAAISAIVDTWTDANGRLGSKAPCKFSSRFLIEALERNIYRAISIGISPNLLTSCMLALASSSPPGGYKRCLGLLKTLSSDQQSIQHYVAVARGCARYGSIAGIDEVASTVRALGIQVNTPLINAFMHCYVGLSPPLLAPSTSMAVDTGYRQQVTEQFYDTCLDKVLSLFGDMQYQGCTPDKFTYTTMLQACANAGKTEYAEKLISDMLAQGHVHDEVTALMWIRLRLKSGDVQGALSVFRALEDTTKSQNLGAQDDRYRGLSQVRRTPMHFAVVIQHYADAGRYREALMLLKAMHGHGRTGETWMYSALLRRLMAADERTHMAEMLREMGAAGVVPDMQTIEAIKAYMAKSSDSTALDPT</sequence>
<dbReference type="NCBIfam" id="TIGR00756">
    <property type="entry name" value="PPR"/>
    <property type="match status" value="1"/>
</dbReference>
<comment type="similarity">
    <text evidence="1">Belongs to the CCM1 family.</text>
</comment>
<dbReference type="STRING" id="61395.A0A1Y1W8V6"/>
<evidence type="ECO:0000256" key="1">
    <source>
        <dbReference type="ARBA" id="ARBA00006192"/>
    </source>
</evidence>
<keyword evidence="2" id="KW-0677">Repeat</keyword>
<organism evidence="6 7">
    <name type="scientific">Linderina pennispora</name>
    <dbReference type="NCBI Taxonomy" id="61395"/>
    <lineage>
        <taxon>Eukaryota</taxon>
        <taxon>Fungi</taxon>
        <taxon>Fungi incertae sedis</taxon>
        <taxon>Zoopagomycota</taxon>
        <taxon>Kickxellomycotina</taxon>
        <taxon>Kickxellomycetes</taxon>
        <taxon>Kickxellales</taxon>
        <taxon>Kickxellaceae</taxon>
        <taxon>Linderina</taxon>
    </lineage>
</organism>
<comment type="subunit">
    <text evidence="4">Binds to mitochondrial small subunit 15S rRNA.</text>
</comment>
<dbReference type="OrthoDB" id="185373at2759"/>
<dbReference type="Pfam" id="PF01535">
    <property type="entry name" value="PPR"/>
    <property type="match status" value="2"/>
</dbReference>
<feature type="repeat" description="PPR" evidence="5">
    <location>
        <begin position="1056"/>
        <end position="1090"/>
    </location>
</feature>
<dbReference type="Gene3D" id="1.25.40.10">
    <property type="entry name" value="Tetratricopeptide repeat domain"/>
    <property type="match status" value="3"/>
</dbReference>
<accession>A0A1Y1W8V6</accession>
<dbReference type="Proteomes" id="UP000193922">
    <property type="component" value="Unassembled WGS sequence"/>
</dbReference>
<name>A0A1Y1W8V6_9FUNG</name>
<evidence type="ECO:0000313" key="6">
    <source>
        <dbReference type="EMBL" id="ORX69960.1"/>
    </source>
</evidence>